<dbReference type="InterPro" id="IPR001789">
    <property type="entry name" value="Sig_transdc_resp-reg_receiver"/>
</dbReference>
<dbReference type="InterPro" id="IPR010982">
    <property type="entry name" value="Lambda_DNA-bd_dom_sf"/>
</dbReference>
<organism evidence="5 6">
    <name type="scientific">Archangium gephyra</name>
    <dbReference type="NCBI Taxonomy" id="48"/>
    <lineage>
        <taxon>Bacteria</taxon>
        <taxon>Pseudomonadati</taxon>
        <taxon>Myxococcota</taxon>
        <taxon>Myxococcia</taxon>
        <taxon>Myxococcales</taxon>
        <taxon>Cystobacterineae</taxon>
        <taxon>Archangiaceae</taxon>
        <taxon>Archangium</taxon>
    </lineage>
</organism>
<dbReference type="PROSITE" id="PS50943">
    <property type="entry name" value="HTH_CROC1"/>
    <property type="match status" value="1"/>
</dbReference>
<evidence type="ECO:0000313" key="6">
    <source>
        <dbReference type="Proteomes" id="UP000249061"/>
    </source>
</evidence>
<dbReference type="SMART" id="SM00530">
    <property type="entry name" value="HTH_XRE"/>
    <property type="match status" value="1"/>
</dbReference>
<dbReference type="Pfam" id="PF01381">
    <property type="entry name" value="HTH_3"/>
    <property type="match status" value="1"/>
</dbReference>
<dbReference type="CDD" id="cd00156">
    <property type="entry name" value="REC"/>
    <property type="match status" value="1"/>
</dbReference>
<feature type="modified residue" description="4-aspartylphosphate" evidence="2">
    <location>
        <position position="57"/>
    </location>
</feature>
<dbReference type="CDD" id="cd00093">
    <property type="entry name" value="HTH_XRE"/>
    <property type="match status" value="1"/>
</dbReference>
<keyword evidence="1 2" id="KW-0597">Phosphoprotein</keyword>
<reference evidence="5 6" key="1">
    <citation type="submission" date="2017-08" db="EMBL/GenBank/DDBJ databases">
        <title>Infants hospitalized years apart are colonized by the same room-sourced microbial strains.</title>
        <authorList>
            <person name="Brooks B."/>
            <person name="Olm M.R."/>
            <person name="Firek B.A."/>
            <person name="Baker R."/>
            <person name="Thomas B.C."/>
            <person name="Morowitz M.J."/>
            <person name="Banfield J.F."/>
        </authorList>
    </citation>
    <scope>NUCLEOTIDE SEQUENCE [LARGE SCALE GENOMIC DNA]</scope>
    <source>
        <strain evidence="5">S2_003_000_R2_14</strain>
    </source>
</reference>
<feature type="domain" description="Response regulatory" evidence="3">
    <location>
        <begin position="8"/>
        <end position="122"/>
    </location>
</feature>
<name>A0A2W5UJB8_9BACT</name>
<dbReference type="Gene3D" id="3.40.50.2300">
    <property type="match status" value="1"/>
</dbReference>
<evidence type="ECO:0000259" key="4">
    <source>
        <dbReference type="PROSITE" id="PS50943"/>
    </source>
</evidence>
<evidence type="ECO:0000313" key="5">
    <source>
        <dbReference type="EMBL" id="PZR09128.1"/>
    </source>
</evidence>
<dbReference type="EMBL" id="QFQP01000022">
    <property type="protein sequence ID" value="PZR09128.1"/>
    <property type="molecule type" value="Genomic_DNA"/>
</dbReference>
<dbReference type="AlphaFoldDB" id="A0A2W5UJB8"/>
<protein>
    <submittedName>
        <fullName evidence="5">Two-component system response regulator</fullName>
    </submittedName>
</protein>
<evidence type="ECO:0000259" key="3">
    <source>
        <dbReference type="PROSITE" id="PS50110"/>
    </source>
</evidence>
<sequence length="201" mass="22396">MRGSQQIRILVVDDESDNAELFKALLIKEGYLVTTLLDPTKVIPTLKEGNFHLVLLDMMMPKLSGTEVLEQIRELDDDVAVIVATGFPTVETAVASLKLSASDYVKKPVDPAVFIETVKRVLEKKGITRDPEAELHRSIGRFIREGRTRQNLTLKQLARRTGLSVSLLSQIERAESSASISSLYRIASALRVRMSELFSDV</sequence>
<gene>
    <name evidence="5" type="ORF">DI536_23125</name>
</gene>
<dbReference type="SUPFAM" id="SSF52172">
    <property type="entry name" value="CheY-like"/>
    <property type="match status" value="1"/>
</dbReference>
<dbReference type="Pfam" id="PF00072">
    <property type="entry name" value="Response_reg"/>
    <property type="match status" value="1"/>
</dbReference>
<dbReference type="PANTHER" id="PTHR44591:SF3">
    <property type="entry name" value="RESPONSE REGULATORY DOMAIN-CONTAINING PROTEIN"/>
    <property type="match status" value="1"/>
</dbReference>
<dbReference type="Proteomes" id="UP000249061">
    <property type="component" value="Unassembled WGS sequence"/>
</dbReference>
<dbReference type="InterPro" id="IPR050595">
    <property type="entry name" value="Bact_response_regulator"/>
</dbReference>
<accession>A0A2W5UJB8</accession>
<dbReference type="GO" id="GO:0003677">
    <property type="term" value="F:DNA binding"/>
    <property type="evidence" value="ECO:0007669"/>
    <property type="project" value="InterPro"/>
</dbReference>
<dbReference type="Gene3D" id="1.10.260.40">
    <property type="entry name" value="lambda repressor-like DNA-binding domains"/>
    <property type="match status" value="1"/>
</dbReference>
<dbReference type="SMART" id="SM00448">
    <property type="entry name" value="REC"/>
    <property type="match status" value="1"/>
</dbReference>
<evidence type="ECO:0000256" key="1">
    <source>
        <dbReference type="ARBA" id="ARBA00022553"/>
    </source>
</evidence>
<dbReference type="PANTHER" id="PTHR44591">
    <property type="entry name" value="STRESS RESPONSE REGULATOR PROTEIN 1"/>
    <property type="match status" value="1"/>
</dbReference>
<dbReference type="InterPro" id="IPR001387">
    <property type="entry name" value="Cro/C1-type_HTH"/>
</dbReference>
<proteinExistence type="predicted"/>
<dbReference type="GO" id="GO:0000160">
    <property type="term" value="P:phosphorelay signal transduction system"/>
    <property type="evidence" value="ECO:0007669"/>
    <property type="project" value="InterPro"/>
</dbReference>
<evidence type="ECO:0000256" key="2">
    <source>
        <dbReference type="PROSITE-ProRule" id="PRU00169"/>
    </source>
</evidence>
<dbReference type="PROSITE" id="PS50110">
    <property type="entry name" value="RESPONSE_REGULATORY"/>
    <property type="match status" value="1"/>
</dbReference>
<comment type="caution">
    <text evidence="5">The sequence shown here is derived from an EMBL/GenBank/DDBJ whole genome shotgun (WGS) entry which is preliminary data.</text>
</comment>
<feature type="domain" description="HTH cro/C1-type" evidence="4">
    <location>
        <begin position="143"/>
        <end position="197"/>
    </location>
</feature>
<dbReference type="SUPFAM" id="SSF47413">
    <property type="entry name" value="lambda repressor-like DNA-binding domains"/>
    <property type="match status" value="1"/>
</dbReference>
<dbReference type="InterPro" id="IPR011006">
    <property type="entry name" value="CheY-like_superfamily"/>
</dbReference>